<dbReference type="PANTHER" id="PTHR19338">
    <property type="entry name" value="TRANSLOCASE OF INNER MITOCHONDRIAL MEMBRANE 13 HOMOLOG"/>
    <property type="match status" value="1"/>
</dbReference>
<sequence>MRDWLYQLNDLFTEYQMLSQNGIKCRLPTCSPKEWFNLRKIKHDLKKIKRELIKPEASTANSSLDEQVNFEHSNFETAYTSERYGFEDKIEEIVKLLQQKSEDGLNRIGIVGMGGSGKTILARLVLKTCRKSSVQESWNLYHIQ</sequence>
<dbReference type="AlphaFoldDB" id="A0A7J6WDM5"/>
<feature type="domain" description="NB-ARC" evidence="1">
    <location>
        <begin position="87"/>
        <end position="129"/>
    </location>
</feature>
<dbReference type="Proteomes" id="UP000554482">
    <property type="component" value="Unassembled WGS sequence"/>
</dbReference>
<keyword evidence="3" id="KW-1185">Reference proteome</keyword>
<reference evidence="2 3" key="1">
    <citation type="submission" date="2020-06" db="EMBL/GenBank/DDBJ databases">
        <title>Transcriptomic and genomic resources for Thalictrum thalictroides and T. hernandezii: Facilitating candidate gene discovery in an emerging model plant lineage.</title>
        <authorList>
            <person name="Arias T."/>
            <person name="Riano-Pachon D.M."/>
            <person name="Di Stilio V.S."/>
        </authorList>
    </citation>
    <scope>NUCLEOTIDE SEQUENCE [LARGE SCALE GENOMIC DNA]</scope>
    <source>
        <strain evidence="3">cv. WT478/WT964</strain>
        <tissue evidence="2">Leaves</tissue>
    </source>
</reference>
<protein>
    <recommendedName>
        <fullName evidence="1">NB-ARC domain-containing protein</fullName>
    </recommendedName>
</protein>
<dbReference type="Pfam" id="PF00931">
    <property type="entry name" value="NB-ARC"/>
    <property type="match status" value="1"/>
</dbReference>
<gene>
    <name evidence="2" type="ORF">FRX31_016121</name>
</gene>
<comment type="caution">
    <text evidence="2">The sequence shown here is derived from an EMBL/GenBank/DDBJ whole genome shotgun (WGS) entry which is preliminary data.</text>
</comment>
<organism evidence="2 3">
    <name type="scientific">Thalictrum thalictroides</name>
    <name type="common">Rue-anemone</name>
    <name type="synonym">Anemone thalictroides</name>
    <dbReference type="NCBI Taxonomy" id="46969"/>
    <lineage>
        <taxon>Eukaryota</taxon>
        <taxon>Viridiplantae</taxon>
        <taxon>Streptophyta</taxon>
        <taxon>Embryophyta</taxon>
        <taxon>Tracheophyta</taxon>
        <taxon>Spermatophyta</taxon>
        <taxon>Magnoliopsida</taxon>
        <taxon>Ranunculales</taxon>
        <taxon>Ranunculaceae</taxon>
        <taxon>Thalictroideae</taxon>
        <taxon>Thalictrum</taxon>
    </lineage>
</organism>
<accession>A0A7J6WDM5</accession>
<dbReference type="PANTHER" id="PTHR19338:SF0">
    <property type="entry name" value="MITOCHONDRIAL IMPORT INNER MEMBRANE TRANSLOCASE SUBUNIT TIM13"/>
    <property type="match status" value="1"/>
</dbReference>
<dbReference type="EMBL" id="JABWDY010018917">
    <property type="protein sequence ID" value="KAF5194292.1"/>
    <property type="molecule type" value="Genomic_DNA"/>
</dbReference>
<dbReference type="OrthoDB" id="1357022at2759"/>
<dbReference type="Gene3D" id="3.40.50.300">
    <property type="entry name" value="P-loop containing nucleotide triphosphate hydrolases"/>
    <property type="match status" value="1"/>
</dbReference>
<name>A0A7J6WDM5_THATH</name>
<proteinExistence type="predicted"/>
<evidence type="ECO:0000259" key="1">
    <source>
        <dbReference type="Pfam" id="PF00931"/>
    </source>
</evidence>
<dbReference type="InterPro" id="IPR002182">
    <property type="entry name" value="NB-ARC"/>
</dbReference>
<dbReference type="SUPFAM" id="SSF52540">
    <property type="entry name" value="P-loop containing nucleoside triphosphate hydrolases"/>
    <property type="match status" value="1"/>
</dbReference>
<evidence type="ECO:0000313" key="2">
    <source>
        <dbReference type="EMBL" id="KAF5194292.1"/>
    </source>
</evidence>
<dbReference type="InterPro" id="IPR027417">
    <property type="entry name" value="P-loop_NTPase"/>
</dbReference>
<evidence type="ECO:0000313" key="3">
    <source>
        <dbReference type="Proteomes" id="UP000554482"/>
    </source>
</evidence>
<dbReference type="GO" id="GO:0043531">
    <property type="term" value="F:ADP binding"/>
    <property type="evidence" value="ECO:0007669"/>
    <property type="project" value="InterPro"/>
</dbReference>